<comment type="caution">
    <text evidence="2">The sequence shown here is derived from an EMBL/GenBank/DDBJ whole genome shotgun (WGS) entry which is preliminary data.</text>
</comment>
<gene>
    <name evidence="2" type="ORF">Plec18167_004007</name>
</gene>
<dbReference type="EMBL" id="JAVDPF010000010">
    <property type="protein sequence ID" value="KAL1879550.1"/>
    <property type="molecule type" value="Genomic_DNA"/>
</dbReference>
<dbReference type="InterPro" id="IPR056867">
    <property type="entry name" value="LRR_15"/>
</dbReference>
<keyword evidence="3" id="KW-1185">Reference proteome</keyword>
<evidence type="ECO:0000313" key="3">
    <source>
        <dbReference type="Proteomes" id="UP001583193"/>
    </source>
</evidence>
<dbReference type="Pfam" id="PF24969">
    <property type="entry name" value="LRR_15"/>
    <property type="match status" value="2"/>
</dbReference>
<feature type="domain" description="Leucine-rich repeat" evidence="1">
    <location>
        <begin position="65"/>
        <end position="163"/>
    </location>
</feature>
<evidence type="ECO:0000259" key="1">
    <source>
        <dbReference type="Pfam" id="PF24969"/>
    </source>
</evidence>
<evidence type="ECO:0000313" key="2">
    <source>
        <dbReference type="EMBL" id="KAL1879550.1"/>
    </source>
</evidence>
<feature type="domain" description="Leucine-rich repeat" evidence="1">
    <location>
        <begin position="361"/>
        <end position="482"/>
    </location>
</feature>
<name>A0ABR3XU84_9EURO</name>
<proteinExistence type="predicted"/>
<accession>A0ABR3XU84</accession>
<sequence length="543" mass="63230">MAQCPSDDVLMMIGENIQDTKTKYSLVQCSKRFHQLFQPLLYSSLSLRLSQPSLDQFGRCSKCVGRKYALIQNLFRRPRLARLVHHLDISITDRTSTATEDPSPERFQFNIPLLEKASKAIWKFGNSKTQILASLKSGSPEAWSGLLLALLFHLRTLHLHLGYIIDPQFLSEALMVATVRRYGHREMPPFPHIHTVKITGEIDMRCCAFLFQIPSLRKVTCDGVSRDGSITWIPLKDLSFPGMEALQGASPITEISIHGKYELDMDDWIGEKLDTFKFSYFDRYGERYEHRYDDRIEAIYNERYNNDYEATYDERYEYRYDDLYEDEYERYQEILNEIRDDRSEDSNDEDNRRSWDPFRASRLRKSLLPSRNTLKTLWVIGPNSFENNDLEGDPLDPEWAVFGSLKEFSALRELRINFFNLIHEYRRSDVPDHHLRDLLPSSLEMLDIVKIDPHHWCYLIPNFKKLLEERDTYIPLLKTLRVGSLEESDETGHSFRTDPDEAIEILGDLCVGAGIKLVVHDGGCWQLSDLANCTCEKLGRGRN</sequence>
<protein>
    <recommendedName>
        <fullName evidence="1">Leucine-rich repeat domain-containing protein</fullName>
    </recommendedName>
</protein>
<organism evidence="2 3">
    <name type="scientific">Paecilomyces lecythidis</name>
    <dbReference type="NCBI Taxonomy" id="3004212"/>
    <lineage>
        <taxon>Eukaryota</taxon>
        <taxon>Fungi</taxon>
        <taxon>Dikarya</taxon>
        <taxon>Ascomycota</taxon>
        <taxon>Pezizomycotina</taxon>
        <taxon>Eurotiomycetes</taxon>
        <taxon>Eurotiomycetidae</taxon>
        <taxon>Eurotiales</taxon>
        <taxon>Thermoascaceae</taxon>
        <taxon>Paecilomyces</taxon>
    </lineage>
</organism>
<reference evidence="2 3" key="1">
    <citation type="journal article" date="2024" name="IMA Fungus">
        <title>IMA Genome - F19 : A genome assembly and annotation guide to empower mycologists, including annotated draft genome sequences of Ceratocystis pirilliformis, Diaporthe australafricana, Fusarium ophioides, Paecilomyces lecythidis, and Sporothrix stenoceras.</title>
        <authorList>
            <person name="Aylward J."/>
            <person name="Wilson A.M."/>
            <person name="Visagie C.M."/>
            <person name="Spraker J."/>
            <person name="Barnes I."/>
            <person name="Buitendag C."/>
            <person name="Ceriani C."/>
            <person name="Del Mar Angel L."/>
            <person name="du Plessis D."/>
            <person name="Fuchs T."/>
            <person name="Gasser K."/>
            <person name="Kramer D."/>
            <person name="Li W."/>
            <person name="Munsamy K."/>
            <person name="Piso A."/>
            <person name="Price J.L."/>
            <person name="Sonnekus B."/>
            <person name="Thomas C."/>
            <person name="van der Nest A."/>
            <person name="van Dijk A."/>
            <person name="van Heerden A."/>
            <person name="van Vuuren N."/>
            <person name="Yilmaz N."/>
            <person name="Duong T.A."/>
            <person name="van der Merwe N.A."/>
            <person name="Wingfield M.J."/>
            <person name="Wingfield B.D."/>
        </authorList>
    </citation>
    <scope>NUCLEOTIDE SEQUENCE [LARGE SCALE GENOMIC DNA]</scope>
    <source>
        <strain evidence="2 3">CMW 18167</strain>
    </source>
</reference>
<dbReference type="Proteomes" id="UP001583193">
    <property type="component" value="Unassembled WGS sequence"/>
</dbReference>